<evidence type="ECO:0000313" key="3">
    <source>
        <dbReference type="Proteomes" id="UP001497482"/>
    </source>
</evidence>
<gene>
    <name evidence="2" type="ORF">KC01_LOCUS9894</name>
</gene>
<dbReference type="Proteomes" id="UP001497482">
    <property type="component" value="Chromosome 13"/>
</dbReference>
<evidence type="ECO:0000313" key="2">
    <source>
        <dbReference type="EMBL" id="CAL1578782.1"/>
    </source>
</evidence>
<accession>A0AAV2JRX9</accession>
<keyword evidence="3" id="KW-1185">Reference proteome</keyword>
<dbReference type="EMBL" id="OZ035835">
    <property type="protein sequence ID" value="CAL1578782.1"/>
    <property type="molecule type" value="Genomic_DNA"/>
</dbReference>
<sequence>MPGSCAFLCSALDLSYRNNRGTVGEGGRDHNNTVDPLHTFILSHRDWFGFYSLGMRPGGSDYPRRREEGGGRRELVLERLQQRYKEGGVQEIEFHICLPLLPLLPQRPGDRVAESGRKTCNPPSLAPPPPPADK</sequence>
<protein>
    <submittedName>
        <fullName evidence="2">Uncharacterized protein</fullName>
    </submittedName>
</protein>
<evidence type="ECO:0000256" key="1">
    <source>
        <dbReference type="SAM" id="MobiDB-lite"/>
    </source>
</evidence>
<organism evidence="2 3">
    <name type="scientific">Knipowitschia caucasica</name>
    <name type="common">Caucasian dwarf goby</name>
    <name type="synonym">Pomatoschistus caucasicus</name>
    <dbReference type="NCBI Taxonomy" id="637954"/>
    <lineage>
        <taxon>Eukaryota</taxon>
        <taxon>Metazoa</taxon>
        <taxon>Chordata</taxon>
        <taxon>Craniata</taxon>
        <taxon>Vertebrata</taxon>
        <taxon>Euteleostomi</taxon>
        <taxon>Actinopterygii</taxon>
        <taxon>Neopterygii</taxon>
        <taxon>Teleostei</taxon>
        <taxon>Neoteleostei</taxon>
        <taxon>Acanthomorphata</taxon>
        <taxon>Gobiaria</taxon>
        <taxon>Gobiiformes</taxon>
        <taxon>Gobioidei</taxon>
        <taxon>Gobiidae</taxon>
        <taxon>Gobiinae</taxon>
        <taxon>Knipowitschia</taxon>
    </lineage>
</organism>
<feature type="compositionally biased region" description="Basic and acidic residues" evidence="1">
    <location>
        <begin position="108"/>
        <end position="117"/>
    </location>
</feature>
<proteinExistence type="predicted"/>
<feature type="compositionally biased region" description="Pro residues" evidence="1">
    <location>
        <begin position="124"/>
        <end position="134"/>
    </location>
</feature>
<reference evidence="2 3" key="1">
    <citation type="submission" date="2024-04" db="EMBL/GenBank/DDBJ databases">
        <authorList>
            <person name="Waldvogel A.-M."/>
            <person name="Schoenle A."/>
        </authorList>
    </citation>
    <scope>NUCLEOTIDE SEQUENCE [LARGE SCALE GENOMIC DNA]</scope>
</reference>
<dbReference type="AlphaFoldDB" id="A0AAV2JRX9"/>
<name>A0AAV2JRX9_KNICA</name>
<feature type="region of interest" description="Disordered" evidence="1">
    <location>
        <begin position="108"/>
        <end position="134"/>
    </location>
</feature>